<dbReference type="Pfam" id="PF06995">
    <property type="entry name" value="Phage_P2_GpU"/>
    <property type="match status" value="1"/>
</dbReference>
<name>A0A2S9IK14_9HYPH</name>
<reference evidence="1 2" key="1">
    <citation type="submission" date="2018-02" db="EMBL/GenBank/DDBJ databases">
        <title>The draft genome of Phyllobacterium sp. 1N-3.</title>
        <authorList>
            <person name="Liu L."/>
            <person name="Li L."/>
            <person name="Zhang X."/>
            <person name="Wang T."/>
            <person name="Liang L."/>
        </authorList>
    </citation>
    <scope>NUCLEOTIDE SEQUENCE [LARGE SCALE GENOMIC DNA]</scope>
    <source>
        <strain evidence="1 2">1N-3</strain>
    </source>
</reference>
<dbReference type="InterPro" id="IPR009734">
    <property type="entry name" value="Myoviridae_GpU"/>
</dbReference>
<comment type="caution">
    <text evidence="1">The sequence shown here is derived from an EMBL/GenBank/DDBJ whole genome shotgun (WGS) entry which is preliminary data.</text>
</comment>
<evidence type="ECO:0000313" key="2">
    <source>
        <dbReference type="Proteomes" id="UP000239434"/>
    </source>
</evidence>
<sequence length="145" mass="15694">MLYMLGTLAVDTRPFSIDKFDRQASADIASKGLMGAFPGKEFGGEGDDEITLSGRLLPTKIGGLDELEIVHEMRRTGTRFPVQRGDGKRLGWFAITRVSEGHTEILRDGVGFVVEHSISMTRVQPDTGAGQQIISGLLSLFGAGR</sequence>
<dbReference type="RefSeq" id="WP_105745359.1">
    <property type="nucleotide sequence ID" value="NZ_PVBR01000029.1"/>
</dbReference>
<dbReference type="Proteomes" id="UP000239434">
    <property type="component" value="Unassembled WGS sequence"/>
</dbReference>
<accession>A0A2S9IK14</accession>
<organism evidence="1 2">
    <name type="scientific">Phyllobacterium phragmitis</name>
    <dbReference type="NCBI Taxonomy" id="2670329"/>
    <lineage>
        <taxon>Bacteria</taxon>
        <taxon>Pseudomonadati</taxon>
        <taxon>Pseudomonadota</taxon>
        <taxon>Alphaproteobacteria</taxon>
        <taxon>Hyphomicrobiales</taxon>
        <taxon>Phyllobacteriaceae</taxon>
        <taxon>Phyllobacterium</taxon>
    </lineage>
</organism>
<dbReference type="AlphaFoldDB" id="A0A2S9IK14"/>
<gene>
    <name evidence="1" type="ORF">C5748_24845</name>
</gene>
<proteinExistence type="predicted"/>
<dbReference type="EMBL" id="PVBR01000029">
    <property type="protein sequence ID" value="PRD40866.1"/>
    <property type="molecule type" value="Genomic_DNA"/>
</dbReference>
<protein>
    <submittedName>
        <fullName evidence="1">Phage tail protein</fullName>
    </submittedName>
</protein>
<evidence type="ECO:0000313" key="1">
    <source>
        <dbReference type="EMBL" id="PRD40866.1"/>
    </source>
</evidence>
<keyword evidence="2" id="KW-1185">Reference proteome</keyword>